<dbReference type="SMART" id="SM00043">
    <property type="entry name" value="CY"/>
    <property type="match status" value="1"/>
</dbReference>
<dbReference type="InterPro" id="IPR053128">
    <property type="entry name" value="Cystatin-like"/>
</dbReference>
<evidence type="ECO:0000259" key="3">
    <source>
        <dbReference type="SMART" id="SM00043"/>
    </source>
</evidence>
<dbReference type="PANTHER" id="PTHR12319:SF2">
    <property type="entry name" value="CYSTATIN-LIKE PROTEIN-RELATED"/>
    <property type="match status" value="1"/>
</dbReference>
<sequence>MFNFKLLLTVALAFISIMMVHAEEDNQLKSNEFVVEVEKPIKAGNEPCVGCPHQLEGEDLRDAQNTLQRSLKKLAEGDGPVYQLIKLNSATSQVVSGILYKIEAVLGDGSDTIKECDIEIWLQPWLVNDAVQVTFKCPNQKPVIKTHNF</sequence>
<dbReference type="Pfam" id="PF00031">
    <property type="entry name" value="Cystatin"/>
    <property type="match status" value="1"/>
</dbReference>
<dbReference type="PROSITE" id="PS00287">
    <property type="entry name" value="CYSTATIN"/>
    <property type="match status" value="1"/>
</dbReference>
<dbReference type="PANTHER" id="PTHR12319">
    <property type="entry name" value="CYSTATIN-RELATED"/>
    <property type="match status" value="1"/>
</dbReference>
<name>A0A1A9WNF5_9MUSC</name>
<accession>A0A1A9WNF5</accession>
<feature type="signal peptide" evidence="2">
    <location>
        <begin position="1"/>
        <end position="22"/>
    </location>
</feature>
<proteinExistence type="inferred from homology"/>
<evidence type="ECO:0000256" key="2">
    <source>
        <dbReference type="SAM" id="SignalP"/>
    </source>
</evidence>
<comment type="similarity">
    <text evidence="1">Belongs to the cystatin family.</text>
</comment>
<evidence type="ECO:0000313" key="5">
    <source>
        <dbReference type="Proteomes" id="UP000091820"/>
    </source>
</evidence>
<protein>
    <recommendedName>
        <fullName evidence="3">Cystatin domain-containing protein</fullName>
    </recommendedName>
</protein>
<keyword evidence="5" id="KW-1185">Reference proteome</keyword>
<keyword evidence="2" id="KW-0732">Signal</keyword>
<dbReference type="SUPFAM" id="SSF54403">
    <property type="entry name" value="Cystatin/monellin"/>
    <property type="match status" value="1"/>
</dbReference>
<dbReference type="CDD" id="cd00042">
    <property type="entry name" value="CY"/>
    <property type="match status" value="1"/>
</dbReference>
<dbReference type="GO" id="GO:0004869">
    <property type="term" value="F:cysteine-type endopeptidase inhibitor activity"/>
    <property type="evidence" value="ECO:0007669"/>
    <property type="project" value="InterPro"/>
</dbReference>
<dbReference type="AlphaFoldDB" id="A0A1A9WNF5"/>
<dbReference type="Gene3D" id="3.10.450.10">
    <property type="match status" value="1"/>
</dbReference>
<dbReference type="InterPro" id="IPR046350">
    <property type="entry name" value="Cystatin_sf"/>
</dbReference>
<dbReference type="EnsemblMetazoa" id="GBRI026068-RA">
    <property type="protein sequence ID" value="GBRI026068-PA"/>
    <property type="gene ID" value="GBRI026068"/>
</dbReference>
<dbReference type="VEuPathDB" id="VectorBase:GBRI026068"/>
<feature type="chain" id="PRO_5008400581" description="Cystatin domain-containing protein" evidence="2">
    <location>
        <begin position="23"/>
        <end position="149"/>
    </location>
</feature>
<feature type="domain" description="Cystatin" evidence="3">
    <location>
        <begin position="47"/>
        <end position="138"/>
    </location>
</feature>
<evidence type="ECO:0000313" key="4">
    <source>
        <dbReference type="EnsemblMetazoa" id="GBRI026068-PA"/>
    </source>
</evidence>
<dbReference type="Proteomes" id="UP000091820">
    <property type="component" value="Unassembled WGS sequence"/>
</dbReference>
<organism evidence="4 5">
    <name type="scientific">Glossina brevipalpis</name>
    <dbReference type="NCBI Taxonomy" id="37001"/>
    <lineage>
        <taxon>Eukaryota</taxon>
        <taxon>Metazoa</taxon>
        <taxon>Ecdysozoa</taxon>
        <taxon>Arthropoda</taxon>
        <taxon>Hexapoda</taxon>
        <taxon>Insecta</taxon>
        <taxon>Pterygota</taxon>
        <taxon>Neoptera</taxon>
        <taxon>Endopterygota</taxon>
        <taxon>Diptera</taxon>
        <taxon>Brachycera</taxon>
        <taxon>Muscomorpha</taxon>
        <taxon>Hippoboscoidea</taxon>
        <taxon>Glossinidae</taxon>
        <taxon>Glossina</taxon>
    </lineage>
</organism>
<dbReference type="InterPro" id="IPR018073">
    <property type="entry name" value="Prot_inh_cystat_CS"/>
</dbReference>
<evidence type="ECO:0000256" key="1">
    <source>
        <dbReference type="ARBA" id="ARBA00009403"/>
    </source>
</evidence>
<reference evidence="4" key="2">
    <citation type="submission" date="2020-05" db="UniProtKB">
        <authorList>
            <consortium name="EnsemblMetazoa"/>
        </authorList>
    </citation>
    <scope>IDENTIFICATION</scope>
    <source>
        <strain evidence="4">IAEA</strain>
    </source>
</reference>
<reference evidence="5" key="1">
    <citation type="submission" date="2014-03" db="EMBL/GenBank/DDBJ databases">
        <authorList>
            <person name="Aksoy S."/>
            <person name="Warren W."/>
            <person name="Wilson R.K."/>
        </authorList>
    </citation>
    <scope>NUCLEOTIDE SEQUENCE [LARGE SCALE GENOMIC DNA]</scope>
    <source>
        <strain evidence="5">IAEA</strain>
    </source>
</reference>
<dbReference type="InterPro" id="IPR000010">
    <property type="entry name" value="Cystatin_dom"/>
</dbReference>